<dbReference type="RefSeq" id="WP_175453000.1">
    <property type="nucleotide sequence ID" value="NZ_FNFH01000001.1"/>
</dbReference>
<dbReference type="EMBL" id="FNFH01000001">
    <property type="protein sequence ID" value="SDJ66588.1"/>
    <property type="molecule type" value="Genomic_DNA"/>
</dbReference>
<organism evidence="2 3">
    <name type="scientific">Microbulbifer yueqingensis</name>
    <dbReference type="NCBI Taxonomy" id="658219"/>
    <lineage>
        <taxon>Bacteria</taxon>
        <taxon>Pseudomonadati</taxon>
        <taxon>Pseudomonadota</taxon>
        <taxon>Gammaproteobacteria</taxon>
        <taxon>Cellvibrionales</taxon>
        <taxon>Microbulbiferaceae</taxon>
        <taxon>Microbulbifer</taxon>
    </lineage>
</organism>
<dbReference type="SUPFAM" id="SSF56935">
    <property type="entry name" value="Porins"/>
    <property type="match status" value="1"/>
</dbReference>
<name>A0A1G8VKH2_9GAMM</name>
<evidence type="ECO:0000313" key="2">
    <source>
        <dbReference type="EMBL" id="SDJ66588.1"/>
    </source>
</evidence>
<proteinExistence type="predicted"/>
<protein>
    <submittedName>
        <fullName evidence="2">Putative beta-barrel porin 2</fullName>
    </submittedName>
</protein>
<feature type="signal peptide" evidence="1">
    <location>
        <begin position="1"/>
        <end position="23"/>
    </location>
</feature>
<accession>A0A1G8VKH2</accession>
<keyword evidence="1" id="KW-0732">Signal</keyword>
<dbReference type="Proteomes" id="UP000199305">
    <property type="component" value="Unassembled WGS sequence"/>
</dbReference>
<dbReference type="STRING" id="658219.SAMN05216212_0614"/>
<reference evidence="3" key="1">
    <citation type="submission" date="2016-10" db="EMBL/GenBank/DDBJ databases">
        <authorList>
            <person name="Varghese N."/>
            <person name="Submissions S."/>
        </authorList>
    </citation>
    <scope>NUCLEOTIDE SEQUENCE [LARGE SCALE GENOMIC DNA]</scope>
    <source>
        <strain evidence="3">CGMCC 1.10658</strain>
    </source>
</reference>
<evidence type="ECO:0000313" key="3">
    <source>
        <dbReference type="Proteomes" id="UP000199305"/>
    </source>
</evidence>
<gene>
    <name evidence="2" type="ORF">SAMN05216212_0614</name>
</gene>
<dbReference type="Pfam" id="PF10082">
    <property type="entry name" value="BBP2_2"/>
    <property type="match status" value="1"/>
</dbReference>
<keyword evidence="3" id="KW-1185">Reference proteome</keyword>
<dbReference type="InterPro" id="IPR018759">
    <property type="entry name" value="BBP2_2"/>
</dbReference>
<sequence length="396" mass="44056">MNKLKLSAAISVLAMWGAGNAMAESEPASMDLGNGVQFTPTVNLDFVHDDNVALSDEDPIESWATILTPSFLLSAENDKSAYALGYTLSTGKYQDSAEDDFTDHFLDAGAEWQFNARNQLELSGSLADTHEKRGTGYSQGYGELLDEPLRYKEADINGLYTHGTDTAKGNLELQLGKRSRNYDESELDFADRDTTYAVGRLLTRVGSRSSFVLEARQREIAYDAPMIIGSSLDSSETDLLAGMEWRGSAMVTGSAKVGVRRKKFDEAGRDDYSTPAWEVGLRWNPLSYTVFEFGTERRFEEPRGTGDFAVVEEHSIAWGHSWADRFSTEVAYFAADTDYEGIDRDETRTGATLGFNYEMRRWLTVEAELTTFDRESNIDGLEADRTLTTLGFRASL</sequence>
<evidence type="ECO:0000256" key="1">
    <source>
        <dbReference type="SAM" id="SignalP"/>
    </source>
</evidence>
<dbReference type="AlphaFoldDB" id="A0A1G8VKH2"/>
<feature type="chain" id="PRO_5011455638" evidence="1">
    <location>
        <begin position="24"/>
        <end position="396"/>
    </location>
</feature>